<organism evidence="2">
    <name type="scientific">mine drainage metagenome</name>
    <dbReference type="NCBI Taxonomy" id="410659"/>
    <lineage>
        <taxon>unclassified sequences</taxon>
        <taxon>metagenomes</taxon>
        <taxon>ecological metagenomes</taxon>
    </lineage>
</organism>
<dbReference type="EMBL" id="AUZX01010645">
    <property type="protein sequence ID" value="EQD46711.1"/>
    <property type="molecule type" value="Genomic_DNA"/>
</dbReference>
<reference evidence="2" key="1">
    <citation type="submission" date="2013-08" db="EMBL/GenBank/DDBJ databases">
        <authorList>
            <person name="Mendez C."/>
            <person name="Richter M."/>
            <person name="Ferrer M."/>
            <person name="Sanchez J."/>
        </authorList>
    </citation>
    <scope>NUCLEOTIDE SEQUENCE</scope>
</reference>
<name>T0ZEX5_9ZZZZ</name>
<gene>
    <name evidence="2" type="ORF">B1A_14502</name>
</gene>
<comment type="caution">
    <text evidence="2">The sequence shown here is derived from an EMBL/GenBank/DDBJ whole genome shotgun (WGS) entry which is preliminary data.</text>
</comment>
<evidence type="ECO:0000256" key="1">
    <source>
        <dbReference type="SAM" id="MobiDB-lite"/>
    </source>
</evidence>
<accession>T0ZEX5</accession>
<dbReference type="SUPFAM" id="SSF89796">
    <property type="entry name" value="CoA-transferase family III (CaiB/BaiF)"/>
    <property type="match status" value="1"/>
</dbReference>
<reference evidence="2" key="2">
    <citation type="journal article" date="2014" name="ISME J.">
        <title>Microbial stratification in low pH oxic and suboxic macroscopic growths along an acid mine drainage.</title>
        <authorList>
            <person name="Mendez-Garcia C."/>
            <person name="Mesa V."/>
            <person name="Sprenger R.R."/>
            <person name="Richter M."/>
            <person name="Diez M.S."/>
            <person name="Solano J."/>
            <person name="Bargiela R."/>
            <person name="Golyshina O.V."/>
            <person name="Manteca A."/>
            <person name="Ramos J.L."/>
            <person name="Gallego J.R."/>
            <person name="Llorente I."/>
            <person name="Martins Dos Santos V.A."/>
            <person name="Jensen O.N."/>
            <person name="Pelaez A.I."/>
            <person name="Sanchez J."/>
            <person name="Ferrer M."/>
        </authorList>
    </citation>
    <scope>NUCLEOTIDE SEQUENCE</scope>
</reference>
<evidence type="ECO:0000313" key="2">
    <source>
        <dbReference type="EMBL" id="EQD46711.1"/>
    </source>
</evidence>
<proteinExistence type="predicted"/>
<sequence>MVELDQLAFREFFTEVPFPEHPERTLKVSGNGVMIDGKPLKASGPPPMLGEHTKEILESLD</sequence>
<dbReference type="Gene3D" id="3.40.50.10540">
    <property type="entry name" value="Crotonobetainyl-coa:carnitine coa-transferase, domain 1"/>
    <property type="match status" value="1"/>
</dbReference>
<dbReference type="InterPro" id="IPR023606">
    <property type="entry name" value="CoA-Trfase_III_dom_1_sf"/>
</dbReference>
<protein>
    <submittedName>
        <fullName evidence="2">Uncharacterized protein</fullName>
    </submittedName>
</protein>
<feature type="compositionally biased region" description="Basic and acidic residues" evidence="1">
    <location>
        <begin position="51"/>
        <end position="61"/>
    </location>
</feature>
<dbReference type="AlphaFoldDB" id="T0ZEX5"/>
<feature type="region of interest" description="Disordered" evidence="1">
    <location>
        <begin position="29"/>
        <end position="61"/>
    </location>
</feature>